<dbReference type="AlphaFoldDB" id="A0A2H3H1E0"/>
<sequence>MPLPEAQPEAPLLPEPAVVTAEMPMPGNESQMTLIDAVSRSESLYELYLRLPKLADDLENNQVLKDNNFDIVNTVRSLRQDESWPMCELLHSMSPKVIKSIIQGTVAYDSHPRQNEGRSLLDSNFPCFEIPAKGSGPPIPGVYVVALYRKVKGQRGEFLNIEEMRKLIEDIEEYIKGYRVHAKLRADIRAGNSKSESDLSTDDRAAVDHVRGVDYYANYKTPTMSNTTTPIFITDDGEIPEIEALVRTYTAMCRPDLDPTDQVRIKQSPLYVGCSNNLAERTHRYTQTSLKGINKPLGLTISILRRHNLDVELAIKVVLRTWKSDQLPMAEQLIMTLAGSLVYQRGFNATEGGGTGYKTVTSGESLKTNIEYVMSRVGFIRDNFGNTVNELESRKRFLDTLVGIDDELSEIIETMTLCKQEIESLPNKMNWDERVHELRQLLASLKQDVDDRREALKFWKLILEIQRIGFDVMGDSIVNI</sequence>
<evidence type="ECO:0000256" key="1">
    <source>
        <dbReference type="SAM" id="Coils"/>
    </source>
</evidence>
<gene>
    <name evidence="2" type="ORF">AU210_010153</name>
</gene>
<keyword evidence="1" id="KW-0175">Coiled coil</keyword>
<reference evidence="2 3" key="2">
    <citation type="journal article" date="2017" name="Sci. Rep.">
        <title>A mobile pathogenicity chromosome in Fusarium oxysporum for infection of multiple cucurbit species.</title>
        <authorList>
            <person name="van Dam P."/>
            <person name="Fokkens L."/>
            <person name="Ayukawa Y."/>
            <person name="van der Gragt M."/>
            <person name="Ter Horst A."/>
            <person name="Brankovics B."/>
            <person name="Houterman P.M."/>
            <person name="Arie T."/>
            <person name="Rep M."/>
        </authorList>
    </citation>
    <scope>NUCLEOTIDE SEQUENCE [LARGE SCALE GENOMIC DNA]</scope>
    <source>
        <strain evidence="2 3">Forc016</strain>
    </source>
</reference>
<name>A0A2H3H1E0_FUSOX</name>
<proteinExistence type="predicted"/>
<feature type="coiled-coil region" evidence="1">
    <location>
        <begin position="428"/>
        <end position="455"/>
    </location>
</feature>
<reference evidence="2 3" key="1">
    <citation type="journal article" date="2016" name="Environ. Microbiol.">
        <title>Effector profiles distinguish formae speciales of Fusarium oxysporum.</title>
        <authorList>
            <person name="van Dam P."/>
            <person name="Fokkens L."/>
            <person name="Schmidt S.M."/>
            <person name="Linmans J.H."/>
            <person name="Kistler H.C."/>
            <person name="Ma L.J."/>
            <person name="Rep M."/>
        </authorList>
    </citation>
    <scope>NUCLEOTIDE SEQUENCE [LARGE SCALE GENOMIC DNA]</scope>
    <source>
        <strain evidence="2 3">Forc016</strain>
    </source>
</reference>
<dbReference type="Proteomes" id="UP000219602">
    <property type="component" value="Chromosome 9"/>
</dbReference>
<dbReference type="STRING" id="327505.A0A2H3H1E0"/>
<organism evidence="2 3">
    <name type="scientific">Fusarium oxysporum f. sp. radicis-cucumerinum</name>
    <dbReference type="NCBI Taxonomy" id="327505"/>
    <lineage>
        <taxon>Eukaryota</taxon>
        <taxon>Fungi</taxon>
        <taxon>Dikarya</taxon>
        <taxon>Ascomycota</taxon>
        <taxon>Pezizomycotina</taxon>
        <taxon>Sordariomycetes</taxon>
        <taxon>Hypocreomycetidae</taxon>
        <taxon>Hypocreales</taxon>
        <taxon>Nectriaceae</taxon>
        <taxon>Fusarium</taxon>
        <taxon>Fusarium oxysporum species complex</taxon>
    </lineage>
</organism>
<accession>A0A2H3H1E0</accession>
<protein>
    <submittedName>
        <fullName evidence="2">Uncharacterized protein</fullName>
    </submittedName>
</protein>
<evidence type="ECO:0000313" key="3">
    <source>
        <dbReference type="Proteomes" id="UP000219602"/>
    </source>
</evidence>
<evidence type="ECO:0000313" key="2">
    <source>
        <dbReference type="EMBL" id="PCD30472.1"/>
    </source>
</evidence>
<comment type="caution">
    <text evidence="2">The sequence shown here is derived from an EMBL/GenBank/DDBJ whole genome shotgun (WGS) entry which is preliminary data.</text>
</comment>
<dbReference type="EMBL" id="MABQ02000007">
    <property type="protein sequence ID" value="PCD30472.1"/>
    <property type="molecule type" value="Genomic_DNA"/>
</dbReference>